<dbReference type="InterPro" id="IPR025252">
    <property type="entry name" value="DUF4200"/>
</dbReference>
<reference evidence="4" key="3">
    <citation type="submission" date="2025-09" db="UniProtKB">
        <authorList>
            <consortium name="Ensembl"/>
        </authorList>
    </citation>
    <scope>IDENTIFICATION</scope>
</reference>
<dbReference type="EMBL" id="AHAT01005288">
    <property type="status" value="NOT_ANNOTATED_CDS"/>
    <property type="molecule type" value="Genomic_DNA"/>
</dbReference>
<dbReference type="GeneTree" id="ENSGT00940000153110"/>
<proteinExistence type="predicted"/>
<protein>
    <submittedName>
        <fullName evidence="4">Cilia and flagella associated protein 73</fullName>
    </submittedName>
</protein>
<evidence type="ECO:0000256" key="2">
    <source>
        <dbReference type="SAM" id="Coils"/>
    </source>
</evidence>
<evidence type="ECO:0000259" key="3">
    <source>
        <dbReference type="Pfam" id="PF13863"/>
    </source>
</evidence>
<dbReference type="Pfam" id="PF13863">
    <property type="entry name" value="DUF4200"/>
    <property type="match status" value="1"/>
</dbReference>
<name>W5MPP6_LEPOC</name>
<dbReference type="eggNOG" id="ENOG502QRZS">
    <property type="taxonomic scope" value="Eukaryota"/>
</dbReference>
<evidence type="ECO:0000313" key="4">
    <source>
        <dbReference type="Ensembl" id="ENSLOCP00000010355.1"/>
    </source>
</evidence>
<dbReference type="Bgee" id="ENSLOCG00000008499">
    <property type="expression patterns" value="Expressed in ovary and 13 other cell types or tissues"/>
</dbReference>
<dbReference type="GO" id="GO:0005856">
    <property type="term" value="C:cytoskeleton"/>
    <property type="evidence" value="ECO:0007669"/>
    <property type="project" value="UniProtKB-ARBA"/>
</dbReference>
<feature type="coiled-coil region" evidence="2">
    <location>
        <begin position="49"/>
        <end position="139"/>
    </location>
</feature>
<feature type="coiled-coil region" evidence="2">
    <location>
        <begin position="191"/>
        <end position="236"/>
    </location>
</feature>
<sequence>EKRSNVFYCICRSCNVLVPVCRKMPPREDDQLTTATRLLQQRREVAEVEQTLATRKEDFQMRLERLQQRREELGQKEEMLKEALLKFDKFLKENDSKQSRAVRKARAERNMARQKDREIKQLSQEIAALQAWRERLEGKVKENAIYWAYLVSATDKSEKFQEIRELIGRFDTMLSTREQLLQRESEGQGRLEEEKQRLRRFVKERSDLILQHNNQLATLQTQLDQARALALKWESKWNHIQATAAKKTLLLGQIKVVILNLFQMVNKHTQQDSDVSIEDPEGQLDRIQLFTQDLSDILSELNLPA</sequence>
<dbReference type="PANTHER" id="PTHR21683">
    <property type="entry name" value="COILED-COIL DOMAIN-CONTAINING PROTEIN 42 LIKE-2-LIKE-RELATED"/>
    <property type="match status" value="1"/>
</dbReference>
<dbReference type="Proteomes" id="UP000018468">
    <property type="component" value="Linkage group LG20"/>
</dbReference>
<dbReference type="AlphaFoldDB" id="W5MPP6"/>
<dbReference type="OMA" id="SIEMLYI"/>
<dbReference type="InParanoid" id="W5MPP6"/>
<reference evidence="4" key="2">
    <citation type="submission" date="2025-08" db="UniProtKB">
        <authorList>
            <consortium name="Ensembl"/>
        </authorList>
    </citation>
    <scope>IDENTIFICATION</scope>
</reference>
<keyword evidence="5" id="KW-1185">Reference proteome</keyword>
<dbReference type="InterPro" id="IPR051147">
    <property type="entry name" value="CFAP_domain-containing"/>
</dbReference>
<accession>W5MPP6</accession>
<evidence type="ECO:0000313" key="5">
    <source>
        <dbReference type="Proteomes" id="UP000018468"/>
    </source>
</evidence>
<evidence type="ECO:0000256" key="1">
    <source>
        <dbReference type="ARBA" id="ARBA00023054"/>
    </source>
</evidence>
<feature type="domain" description="DUF4200" evidence="3">
    <location>
        <begin position="38"/>
        <end position="155"/>
    </location>
</feature>
<keyword evidence="1 2" id="KW-0175">Coiled coil</keyword>
<dbReference type="HOGENOM" id="CLU_061472_1_0_1"/>
<dbReference type="PANTHER" id="PTHR21683:SF2">
    <property type="entry name" value="COILED-COIL DOMAIN-CONTAINING PROTEIN 42 LIKE-2-LIKE"/>
    <property type="match status" value="1"/>
</dbReference>
<reference evidence="5" key="1">
    <citation type="submission" date="2011-12" db="EMBL/GenBank/DDBJ databases">
        <title>The Draft Genome of Lepisosteus oculatus.</title>
        <authorList>
            <consortium name="The Broad Institute Genome Assembly &amp; Analysis Group"/>
            <consortium name="Computational R&amp;D Group"/>
            <consortium name="and Sequencing Platform"/>
            <person name="Di Palma F."/>
            <person name="Alfoldi J."/>
            <person name="Johnson J."/>
            <person name="Berlin A."/>
            <person name="Gnerre S."/>
            <person name="Jaffe D."/>
            <person name="MacCallum I."/>
            <person name="Young S."/>
            <person name="Walker B.J."/>
            <person name="Lander E.S."/>
            <person name="Lindblad-Toh K."/>
        </authorList>
    </citation>
    <scope>NUCLEOTIDE SEQUENCE [LARGE SCALE GENOMIC DNA]</scope>
</reference>
<dbReference type="STRING" id="7918.ENSLOCP00000010355"/>
<dbReference type="Ensembl" id="ENSLOCT00000010368.1">
    <property type="protein sequence ID" value="ENSLOCP00000010355.1"/>
    <property type="gene ID" value="ENSLOCG00000008499.1"/>
</dbReference>
<organism evidence="4 5">
    <name type="scientific">Lepisosteus oculatus</name>
    <name type="common">Spotted gar</name>
    <dbReference type="NCBI Taxonomy" id="7918"/>
    <lineage>
        <taxon>Eukaryota</taxon>
        <taxon>Metazoa</taxon>
        <taxon>Chordata</taxon>
        <taxon>Craniata</taxon>
        <taxon>Vertebrata</taxon>
        <taxon>Euteleostomi</taxon>
        <taxon>Actinopterygii</taxon>
        <taxon>Neopterygii</taxon>
        <taxon>Holostei</taxon>
        <taxon>Semionotiformes</taxon>
        <taxon>Lepisosteidae</taxon>
        <taxon>Lepisosteus</taxon>
    </lineage>
</organism>